<dbReference type="InterPro" id="IPR000719">
    <property type="entry name" value="Prot_kinase_dom"/>
</dbReference>
<feature type="domain" description="Protein kinase" evidence="2">
    <location>
        <begin position="366"/>
        <end position="540"/>
    </location>
</feature>
<dbReference type="InterPro" id="IPR011009">
    <property type="entry name" value="Kinase-like_dom_sf"/>
</dbReference>
<dbReference type="Proteomes" id="UP001140091">
    <property type="component" value="Unassembled WGS sequence"/>
</dbReference>
<dbReference type="AlphaFoldDB" id="A0A9W8IX21"/>
<dbReference type="SUPFAM" id="SSF56112">
    <property type="entry name" value="Protein kinase-like (PK-like)"/>
    <property type="match status" value="1"/>
</dbReference>
<protein>
    <recommendedName>
        <fullName evidence="2">Protein kinase domain-containing protein</fullName>
    </recommendedName>
</protein>
<accession>A0A9W8IX21</accession>
<gene>
    <name evidence="3" type="ORF">H1R20_g12881</name>
</gene>
<sequence>MFDVSTPRKLAAESARQKVIPALGSRGPETPSSHRSKAAQHLLDTTKITMHAWDYPGPPASFLDYTWNCNWGDVQQFFGGLTREDPCPMKETPVLEHIIVPVLMGAKHTFRNAFGVGTIEGNLMVTREAKTESKTAPDISLHQGKKNSEDLWEPDGESQSFMEGKGPLAAWDDALNEGLDAFLGKVIEEYLLSDEDYNEMALKILGQVLEACSRSQLKFGSLIAPPFLFRPICFIELPGQSEAHAFLAPNRINSDITDFRDQSVWEDFFCEAIWFAFCVWVKGLEDTQEAMEQHHMWDEWKDNVERTLRPDESRILGLQVPQQSRFLKSILRPINTIIRHSLSFSFGLFGPHLPFKFIKSFTTNQVQVSSQVNSSNWTSFLHASLPPDSIMYRDFAILCIYHRWGFVVKYAFEESGFGRELKALQGLTLMEHFPSLIAHGTTVARPRASSIPFLVMTYHGEPLKEFDQSIVHLVYSTIIKPMHELGWHHHDIKPDNVLIDVHGKLTIIDFNLAMPVNECKQRLCPDLLFLKKWGINVIEH</sequence>
<dbReference type="PROSITE" id="PS50011">
    <property type="entry name" value="PROTEIN_KINASE_DOM"/>
    <property type="match status" value="1"/>
</dbReference>
<name>A0A9W8IX21_9AGAR</name>
<evidence type="ECO:0000256" key="1">
    <source>
        <dbReference type="SAM" id="MobiDB-lite"/>
    </source>
</evidence>
<dbReference type="OrthoDB" id="2523927at2759"/>
<proteinExistence type="predicted"/>
<organism evidence="3 4">
    <name type="scientific">Candolleomyces eurysporus</name>
    <dbReference type="NCBI Taxonomy" id="2828524"/>
    <lineage>
        <taxon>Eukaryota</taxon>
        <taxon>Fungi</taxon>
        <taxon>Dikarya</taxon>
        <taxon>Basidiomycota</taxon>
        <taxon>Agaricomycotina</taxon>
        <taxon>Agaricomycetes</taxon>
        <taxon>Agaricomycetidae</taxon>
        <taxon>Agaricales</taxon>
        <taxon>Agaricineae</taxon>
        <taxon>Psathyrellaceae</taxon>
        <taxon>Candolleomyces</taxon>
    </lineage>
</organism>
<keyword evidence="4" id="KW-1185">Reference proteome</keyword>
<dbReference type="EMBL" id="JANBPK010001237">
    <property type="protein sequence ID" value="KAJ2924225.1"/>
    <property type="molecule type" value="Genomic_DNA"/>
</dbReference>
<evidence type="ECO:0000259" key="2">
    <source>
        <dbReference type="PROSITE" id="PS50011"/>
    </source>
</evidence>
<comment type="caution">
    <text evidence="3">The sequence shown here is derived from an EMBL/GenBank/DDBJ whole genome shotgun (WGS) entry which is preliminary data.</text>
</comment>
<dbReference type="GO" id="GO:0004672">
    <property type="term" value="F:protein kinase activity"/>
    <property type="evidence" value="ECO:0007669"/>
    <property type="project" value="InterPro"/>
</dbReference>
<evidence type="ECO:0000313" key="4">
    <source>
        <dbReference type="Proteomes" id="UP001140091"/>
    </source>
</evidence>
<dbReference type="Gene3D" id="1.10.510.10">
    <property type="entry name" value="Transferase(Phosphotransferase) domain 1"/>
    <property type="match status" value="1"/>
</dbReference>
<reference evidence="3" key="1">
    <citation type="submission" date="2022-06" db="EMBL/GenBank/DDBJ databases">
        <title>Genome Sequence of Candolleomyces eurysporus.</title>
        <authorList>
            <person name="Buettner E."/>
        </authorList>
    </citation>
    <scope>NUCLEOTIDE SEQUENCE</scope>
    <source>
        <strain evidence="3">VTCC 930004</strain>
    </source>
</reference>
<feature type="non-terminal residue" evidence="3">
    <location>
        <position position="540"/>
    </location>
</feature>
<dbReference type="GO" id="GO:0005524">
    <property type="term" value="F:ATP binding"/>
    <property type="evidence" value="ECO:0007669"/>
    <property type="project" value="InterPro"/>
</dbReference>
<feature type="region of interest" description="Disordered" evidence="1">
    <location>
        <begin position="133"/>
        <end position="159"/>
    </location>
</feature>
<evidence type="ECO:0000313" key="3">
    <source>
        <dbReference type="EMBL" id="KAJ2924225.1"/>
    </source>
</evidence>